<evidence type="ECO:0000313" key="4">
    <source>
        <dbReference type="EMBL" id="KAK7393244.1"/>
    </source>
</evidence>
<keyword evidence="1" id="KW-1133">Transmembrane helix</keyword>
<evidence type="ECO:0000313" key="3">
    <source>
        <dbReference type="EMBL" id="KAK7393242.1"/>
    </source>
</evidence>
<dbReference type="EMBL" id="JAYMYS010000005">
    <property type="protein sequence ID" value="KAK7393244.1"/>
    <property type="molecule type" value="Genomic_DNA"/>
</dbReference>
<keyword evidence="7" id="KW-1185">Reference proteome</keyword>
<dbReference type="EMBL" id="JAYMYS010000005">
    <property type="protein sequence ID" value="KAK7393240.1"/>
    <property type="molecule type" value="Genomic_DNA"/>
</dbReference>
<evidence type="ECO:0000313" key="6">
    <source>
        <dbReference type="EMBL" id="KAK7393248.1"/>
    </source>
</evidence>
<evidence type="ECO:0000256" key="1">
    <source>
        <dbReference type="SAM" id="Phobius"/>
    </source>
</evidence>
<comment type="caution">
    <text evidence="4">The sequence shown here is derived from an EMBL/GenBank/DDBJ whole genome shotgun (WGS) entry which is preliminary data.</text>
</comment>
<dbReference type="AlphaFoldDB" id="A0AAN9SBM9"/>
<organism evidence="4 7">
    <name type="scientific">Psophocarpus tetragonolobus</name>
    <name type="common">Winged bean</name>
    <name type="synonym">Dolichos tetragonolobus</name>
    <dbReference type="NCBI Taxonomy" id="3891"/>
    <lineage>
        <taxon>Eukaryota</taxon>
        <taxon>Viridiplantae</taxon>
        <taxon>Streptophyta</taxon>
        <taxon>Embryophyta</taxon>
        <taxon>Tracheophyta</taxon>
        <taxon>Spermatophyta</taxon>
        <taxon>Magnoliopsida</taxon>
        <taxon>eudicotyledons</taxon>
        <taxon>Gunneridae</taxon>
        <taxon>Pentapetalae</taxon>
        <taxon>rosids</taxon>
        <taxon>fabids</taxon>
        <taxon>Fabales</taxon>
        <taxon>Fabaceae</taxon>
        <taxon>Papilionoideae</taxon>
        <taxon>50 kb inversion clade</taxon>
        <taxon>NPAAA clade</taxon>
        <taxon>indigoferoid/millettioid clade</taxon>
        <taxon>Phaseoleae</taxon>
        <taxon>Psophocarpus</taxon>
    </lineage>
</organism>
<proteinExistence type="predicted"/>
<sequence length="78" mass="8516">MRIGFLGGGGGGGRCLYTFGAEPVLVNSASFGGVKMSVRDVKRFWLVYSFFFLGKFPMITDDMFFGLLPLVHVLNATT</sequence>
<dbReference type="Proteomes" id="UP001386955">
    <property type="component" value="Unassembled WGS sequence"/>
</dbReference>
<reference evidence="4 7" key="1">
    <citation type="submission" date="2024-01" db="EMBL/GenBank/DDBJ databases">
        <title>The genomes of 5 underutilized Papilionoideae crops provide insights into root nodulation and disease resistanc.</title>
        <authorList>
            <person name="Jiang F."/>
        </authorList>
    </citation>
    <scope>NUCLEOTIDE SEQUENCE [LARGE SCALE GENOMIC DNA]</scope>
    <source>
        <strain evidence="4">DUOXIRENSHENG_FW03</strain>
        <tissue evidence="4">Leaves</tissue>
    </source>
</reference>
<gene>
    <name evidence="2" type="ORF">VNO78_21790</name>
    <name evidence="3" type="ORF">VNO78_21792</name>
    <name evidence="4" type="ORF">VNO78_21794</name>
    <name evidence="5" type="ORF">VNO78_21796</name>
    <name evidence="6" type="ORF">VNO78_21798</name>
</gene>
<evidence type="ECO:0000313" key="2">
    <source>
        <dbReference type="EMBL" id="KAK7393240.1"/>
    </source>
</evidence>
<keyword evidence="1" id="KW-0472">Membrane</keyword>
<accession>A0AAN9SBM9</accession>
<dbReference type="EMBL" id="JAYMYS010000005">
    <property type="protein sequence ID" value="KAK7393246.1"/>
    <property type="molecule type" value="Genomic_DNA"/>
</dbReference>
<name>A0AAN9SBM9_PSOTE</name>
<keyword evidence="1" id="KW-0812">Transmembrane</keyword>
<protein>
    <submittedName>
        <fullName evidence="4">Uncharacterized protein</fullName>
    </submittedName>
</protein>
<dbReference type="EMBL" id="JAYMYS010000005">
    <property type="protein sequence ID" value="KAK7393248.1"/>
    <property type="molecule type" value="Genomic_DNA"/>
</dbReference>
<dbReference type="EMBL" id="JAYMYS010000005">
    <property type="protein sequence ID" value="KAK7393242.1"/>
    <property type="molecule type" value="Genomic_DNA"/>
</dbReference>
<feature type="transmembrane region" description="Helical" evidence="1">
    <location>
        <begin position="45"/>
        <end position="68"/>
    </location>
</feature>
<evidence type="ECO:0000313" key="7">
    <source>
        <dbReference type="Proteomes" id="UP001386955"/>
    </source>
</evidence>
<evidence type="ECO:0000313" key="5">
    <source>
        <dbReference type="EMBL" id="KAK7393246.1"/>
    </source>
</evidence>